<dbReference type="Gene3D" id="3.40.190.10">
    <property type="entry name" value="Periplasmic binding protein-like II"/>
    <property type="match status" value="2"/>
</dbReference>
<dbReference type="AlphaFoldDB" id="A0A9X1S9S0"/>
<dbReference type="Proteomes" id="UP000829758">
    <property type="component" value="Chromosome"/>
</dbReference>
<name>A0A9X1S9S0_9MICC</name>
<evidence type="ECO:0000256" key="1">
    <source>
        <dbReference type="ARBA" id="ARBA00022729"/>
    </source>
</evidence>
<dbReference type="InterPro" id="IPR001638">
    <property type="entry name" value="Solute-binding_3/MltF_N"/>
</dbReference>
<organism evidence="5 8">
    <name type="scientific">Arthrobacter zhangbolii</name>
    <dbReference type="NCBI Taxonomy" id="2886936"/>
    <lineage>
        <taxon>Bacteria</taxon>
        <taxon>Bacillati</taxon>
        <taxon>Actinomycetota</taxon>
        <taxon>Actinomycetes</taxon>
        <taxon>Micrococcales</taxon>
        <taxon>Micrococcaceae</taxon>
        <taxon>Arthrobacter</taxon>
    </lineage>
</organism>
<dbReference type="SUPFAM" id="SSF53850">
    <property type="entry name" value="Periplasmic binding protein-like II"/>
    <property type="match status" value="1"/>
</dbReference>
<feature type="domain" description="Solute-binding protein family 3/N-terminal" evidence="3">
    <location>
        <begin position="41"/>
        <end position="260"/>
    </location>
</feature>
<dbReference type="PANTHER" id="PTHR35936">
    <property type="entry name" value="MEMBRANE-BOUND LYTIC MUREIN TRANSGLYCOSYLASE F"/>
    <property type="match status" value="1"/>
</dbReference>
<evidence type="ECO:0000313" key="8">
    <source>
        <dbReference type="Proteomes" id="UP001155145"/>
    </source>
</evidence>
<dbReference type="GO" id="GO:0015276">
    <property type="term" value="F:ligand-gated monoatomic ion channel activity"/>
    <property type="evidence" value="ECO:0007669"/>
    <property type="project" value="InterPro"/>
</dbReference>
<dbReference type="PANTHER" id="PTHR35936:SF17">
    <property type="entry name" value="ARGININE-BINDING EXTRACELLULAR PROTEIN ARTP"/>
    <property type="match status" value="1"/>
</dbReference>
<dbReference type="SMART" id="SM00062">
    <property type="entry name" value="PBPb"/>
    <property type="match status" value="1"/>
</dbReference>
<proteinExistence type="predicted"/>
<sequence>MLHKARTAVVAALAAGALSLTACGGGTDADESGLALVNDGTLTVCSNIPFEPFEYVVDGEFTGFDVELTREIATGMGLEHEMQNVGFDGLQSGTVLAARQCDMIAAAMTVTDERAEKLAFSDPYYDSLQSILAPAGSSIASLADLDGKKIGVQQGTTGESYARDNAPEGAEIMSFQTDAELFQSLQAGGIDAVLQDLPVNQDHTEDGKYAVTATFETGEVYAFAMKKDSSTELAAKVNEQLASLRENGKYQELYDKYFTE</sequence>
<keyword evidence="7" id="KW-1185">Reference proteome</keyword>
<feature type="signal peptide" evidence="2">
    <location>
        <begin position="1"/>
        <end position="22"/>
    </location>
</feature>
<dbReference type="InterPro" id="IPR001320">
    <property type="entry name" value="Iontro_rcpt_C"/>
</dbReference>
<feature type="chain" id="PRO_5040849197" evidence="2">
    <location>
        <begin position="23"/>
        <end position="260"/>
    </location>
</feature>
<dbReference type="GO" id="GO:0016020">
    <property type="term" value="C:membrane"/>
    <property type="evidence" value="ECO:0007669"/>
    <property type="project" value="InterPro"/>
</dbReference>
<evidence type="ECO:0000259" key="4">
    <source>
        <dbReference type="SMART" id="SM00079"/>
    </source>
</evidence>
<dbReference type="Pfam" id="PF00497">
    <property type="entry name" value="SBP_bac_3"/>
    <property type="match status" value="1"/>
</dbReference>
<evidence type="ECO:0000313" key="7">
    <source>
        <dbReference type="Proteomes" id="UP000829758"/>
    </source>
</evidence>
<evidence type="ECO:0000313" key="6">
    <source>
        <dbReference type="EMBL" id="UON91560.1"/>
    </source>
</evidence>
<evidence type="ECO:0000256" key="2">
    <source>
        <dbReference type="SAM" id="SignalP"/>
    </source>
</evidence>
<keyword evidence="1 2" id="KW-0732">Signal</keyword>
<evidence type="ECO:0000259" key="3">
    <source>
        <dbReference type="SMART" id="SM00062"/>
    </source>
</evidence>
<feature type="domain" description="Ionotropic glutamate receptor C-terminal" evidence="4">
    <location>
        <begin position="41"/>
        <end position="260"/>
    </location>
</feature>
<reference evidence="5" key="1">
    <citation type="submission" date="2021-10" db="EMBL/GenBank/DDBJ databases">
        <title>Novel species in genus Arthrobacter.</title>
        <authorList>
            <person name="Liu Y."/>
        </authorList>
    </citation>
    <scope>NUCLEOTIDE SEQUENCE</scope>
    <source>
        <strain evidence="5">Zg-Y462</strain>
        <strain evidence="7">zg-Y462</strain>
    </source>
</reference>
<dbReference type="SMART" id="SM00079">
    <property type="entry name" value="PBPe"/>
    <property type="match status" value="1"/>
</dbReference>
<evidence type="ECO:0000313" key="5">
    <source>
        <dbReference type="EMBL" id="MCC3272592.1"/>
    </source>
</evidence>
<accession>A0A9X1S9S0</accession>
<gene>
    <name evidence="5" type="ORF">LJ755_07595</name>
    <name evidence="6" type="ORF">MUK71_13325</name>
</gene>
<dbReference type="Proteomes" id="UP001155145">
    <property type="component" value="Unassembled WGS sequence"/>
</dbReference>
<protein>
    <submittedName>
        <fullName evidence="5">Transporter substrate-binding domain-containing protein</fullName>
    </submittedName>
</protein>
<dbReference type="PROSITE" id="PS51257">
    <property type="entry name" value="PROKAR_LIPOPROTEIN"/>
    <property type="match status" value="1"/>
</dbReference>
<dbReference type="RefSeq" id="WP_227902408.1">
    <property type="nucleotide sequence ID" value="NZ_CP094984.1"/>
</dbReference>
<dbReference type="EMBL" id="JAJFZT010000005">
    <property type="protein sequence ID" value="MCC3272592.1"/>
    <property type="molecule type" value="Genomic_DNA"/>
</dbReference>
<dbReference type="EMBL" id="CP094984">
    <property type="protein sequence ID" value="UON91560.1"/>
    <property type="molecule type" value="Genomic_DNA"/>
</dbReference>